<organism evidence="4 5">
    <name type="scientific">Periweissella fabaria</name>
    <dbReference type="NCBI Taxonomy" id="546157"/>
    <lineage>
        <taxon>Bacteria</taxon>
        <taxon>Bacillati</taxon>
        <taxon>Bacillota</taxon>
        <taxon>Bacilli</taxon>
        <taxon>Lactobacillales</taxon>
        <taxon>Lactobacillaceae</taxon>
        <taxon>Periweissella</taxon>
    </lineage>
</organism>
<keyword evidence="4" id="KW-0808">Transferase</keyword>
<dbReference type="Proteomes" id="UP000789707">
    <property type="component" value="Unassembled WGS sequence"/>
</dbReference>
<evidence type="ECO:0000256" key="2">
    <source>
        <dbReference type="ARBA" id="ARBA00023002"/>
    </source>
</evidence>
<dbReference type="PANTHER" id="PTHR48106">
    <property type="entry name" value="QUINONE OXIDOREDUCTASE PIG3-RELATED"/>
    <property type="match status" value="1"/>
</dbReference>
<comment type="caution">
    <text evidence="4">The sequence shown here is derived from an EMBL/GenBank/DDBJ whole genome shotgun (WGS) entry which is preliminary data.</text>
</comment>
<dbReference type="InterPro" id="IPR020843">
    <property type="entry name" value="ER"/>
</dbReference>
<dbReference type="GO" id="GO:0016746">
    <property type="term" value="F:acyltransferase activity"/>
    <property type="evidence" value="ECO:0007669"/>
    <property type="project" value="UniProtKB-KW"/>
</dbReference>
<dbReference type="InterPro" id="IPR013149">
    <property type="entry name" value="ADH-like_C"/>
</dbReference>
<dbReference type="SUPFAM" id="SSF50129">
    <property type="entry name" value="GroES-like"/>
    <property type="match status" value="1"/>
</dbReference>
<evidence type="ECO:0000313" key="4">
    <source>
        <dbReference type="EMBL" id="CAH0416125.1"/>
    </source>
</evidence>
<dbReference type="InterPro" id="IPR011032">
    <property type="entry name" value="GroES-like_sf"/>
</dbReference>
<dbReference type="RefSeq" id="WP_230096188.1">
    <property type="nucleotide sequence ID" value="NZ_CAKKNS010000001.1"/>
</dbReference>
<proteinExistence type="predicted"/>
<dbReference type="Pfam" id="PF00107">
    <property type="entry name" value="ADH_zinc_N"/>
    <property type="match status" value="1"/>
</dbReference>
<dbReference type="Gene3D" id="3.90.180.10">
    <property type="entry name" value="Medium-chain alcohol dehydrogenases, catalytic domain"/>
    <property type="match status" value="1"/>
</dbReference>
<dbReference type="InterPro" id="IPR014189">
    <property type="entry name" value="Quinone_OxRdtase_PIG3"/>
</dbReference>
<dbReference type="Pfam" id="PF08240">
    <property type="entry name" value="ADH_N"/>
    <property type="match status" value="1"/>
</dbReference>
<dbReference type="EC" id="2.3.1.239" evidence="4"/>
<keyword evidence="1" id="KW-0521">NADP</keyword>
<dbReference type="PANTHER" id="PTHR48106:SF18">
    <property type="entry name" value="QUINONE OXIDOREDUCTASE PIG3"/>
    <property type="match status" value="1"/>
</dbReference>
<evidence type="ECO:0000313" key="5">
    <source>
        <dbReference type="Proteomes" id="UP000789707"/>
    </source>
</evidence>
<dbReference type="SMART" id="SM00829">
    <property type="entry name" value="PKS_ER"/>
    <property type="match status" value="1"/>
</dbReference>
<dbReference type="InterPro" id="IPR013154">
    <property type="entry name" value="ADH-like_N"/>
</dbReference>
<dbReference type="Gene3D" id="3.40.50.720">
    <property type="entry name" value="NAD(P)-binding Rossmann-like Domain"/>
    <property type="match status" value="1"/>
</dbReference>
<sequence>MQAITKRSITGEGNGIIQVPQPIPKTGELLIEIAASGVNRLDLNRVAAGTADLILGVEVAGVVLENHSTDPHFVPGTRVAGIVDAGGYAQQVCLPAKQALLIPESMTYVDAAAIPENYLTAYQALIWLANLQVGETVLVHAGASGVGLAAIQLAKTLKRAKVIATASPRKHAACYAAGADLVINYQTTDFATAVHDYDAHGADVILDFIGASYFQQNLTCAAVDGRHILISTLGGNQVEHFDLRLIADKRLSLIGTLLSPRSNAYKAALTQAFAAATTRLFTTGQLKPVIDSYFDFANTKAALEYMAANRNIGKIILTH</sequence>
<dbReference type="SUPFAM" id="SSF51735">
    <property type="entry name" value="NAD(P)-binding Rossmann-fold domains"/>
    <property type="match status" value="1"/>
</dbReference>
<feature type="domain" description="Enoyl reductase (ER)" evidence="3">
    <location>
        <begin position="13"/>
        <end position="317"/>
    </location>
</feature>
<evidence type="ECO:0000259" key="3">
    <source>
        <dbReference type="SMART" id="SM00829"/>
    </source>
</evidence>
<protein>
    <submittedName>
        <fullName evidence="4">Narbonolide/10-deoxymethynolide synthase PikA2, modules 3 and 4</fullName>
        <ecNumber evidence="4">2.3.1.239</ecNumber>
    </submittedName>
</protein>
<keyword evidence="5" id="KW-1185">Reference proteome</keyword>
<dbReference type="EMBL" id="CAKKNS010000001">
    <property type="protein sequence ID" value="CAH0416125.1"/>
    <property type="molecule type" value="Genomic_DNA"/>
</dbReference>
<dbReference type="CDD" id="cd05276">
    <property type="entry name" value="p53_inducible_oxidoreductase"/>
    <property type="match status" value="1"/>
</dbReference>
<reference evidence="4 5" key="1">
    <citation type="submission" date="2021-11" db="EMBL/GenBank/DDBJ databases">
        <authorList>
            <person name="Depoorter E."/>
        </authorList>
    </citation>
    <scope>NUCLEOTIDE SEQUENCE [LARGE SCALE GENOMIC DNA]</scope>
    <source>
        <strain evidence="4 5">LMG 24289</strain>
    </source>
</reference>
<accession>A0ABN8BEF6</accession>
<name>A0ABN8BEF6_9LACO</name>
<gene>
    <name evidence="4" type="primary">pikAII</name>
    <name evidence="4" type="ORF">WFA24289_00424</name>
</gene>
<keyword evidence="4" id="KW-0012">Acyltransferase</keyword>
<evidence type="ECO:0000256" key="1">
    <source>
        <dbReference type="ARBA" id="ARBA00022857"/>
    </source>
</evidence>
<dbReference type="InterPro" id="IPR036291">
    <property type="entry name" value="NAD(P)-bd_dom_sf"/>
</dbReference>
<keyword evidence="2" id="KW-0560">Oxidoreductase</keyword>